<dbReference type="Gene3D" id="3.90.950.20">
    <property type="entry name" value="CinA-like"/>
    <property type="match status" value="1"/>
</dbReference>
<gene>
    <name evidence="2" type="ORF">E6O51_08615</name>
</gene>
<dbReference type="EMBL" id="SSOD01000005">
    <property type="protein sequence ID" value="THF62204.1"/>
    <property type="molecule type" value="Genomic_DNA"/>
</dbReference>
<name>A0A4S4AR24_9RHOO</name>
<keyword evidence="2" id="KW-0378">Hydrolase</keyword>
<dbReference type="AlphaFoldDB" id="A0A4S4AR24"/>
<reference evidence="2 3" key="1">
    <citation type="submission" date="2019-04" db="EMBL/GenBank/DDBJ databases">
        <title>Azoarcus rhizosphaerae sp. nov. isolated from rhizosphere of Ficus religiosa.</title>
        <authorList>
            <person name="Lin S.-Y."/>
            <person name="Hameed A."/>
            <person name="Hsu Y.-H."/>
            <person name="Young C.-C."/>
        </authorList>
    </citation>
    <scope>NUCLEOTIDE SEQUENCE [LARGE SCALE GENOMIC DNA]</scope>
    <source>
        <strain evidence="2 3">CC-YHH848</strain>
    </source>
</reference>
<sequence length="170" mass="17556">MDAELAALSREVGEALRSRGWKLASAESCTGGWIAEAVTATAGSSEWFDRGFVTYSNEAKCEMLEVSPILLAAHGAVSEPIVREMAVGALAHSRADVAVAVSGIAGPSGGTPDKPVGTVCLAWGVCGEPPRVETRHFAGDREAVRRQTVICALAGVIALACGRGDPPQLL</sequence>
<dbReference type="InterPro" id="IPR008136">
    <property type="entry name" value="CinA_C"/>
</dbReference>
<feature type="domain" description="CinA C-terminal" evidence="1">
    <location>
        <begin position="7"/>
        <end position="156"/>
    </location>
</feature>
<dbReference type="NCBIfam" id="TIGR00199">
    <property type="entry name" value="PncC_domain"/>
    <property type="match status" value="1"/>
</dbReference>
<protein>
    <submittedName>
        <fullName evidence="2">Nicotinamide-nucleotide amidohydrolase family protein</fullName>
    </submittedName>
</protein>
<evidence type="ECO:0000313" key="3">
    <source>
        <dbReference type="Proteomes" id="UP000307956"/>
    </source>
</evidence>
<evidence type="ECO:0000259" key="1">
    <source>
        <dbReference type="Pfam" id="PF02464"/>
    </source>
</evidence>
<comment type="caution">
    <text evidence="2">The sequence shown here is derived from an EMBL/GenBank/DDBJ whole genome shotgun (WGS) entry which is preliminary data.</text>
</comment>
<dbReference type="Pfam" id="PF02464">
    <property type="entry name" value="CinA"/>
    <property type="match status" value="1"/>
</dbReference>
<dbReference type="OrthoDB" id="9801454at2"/>
<dbReference type="GO" id="GO:0016787">
    <property type="term" value="F:hydrolase activity"/>
    <property type="evidence" value="ECO:0007669"/>
    <property type="project" value="UniProtKB-KW"/>
</dbReference>
<dbReference type="Proteomes" id="UP000307956">
    <property type="component" value="Unassembled WGS sequence"/>
</dbReference>
<proteinExistence type="predicted"/>
<keyword evidence="3" id="KW-1185">Reference proteome</keyword>
<dbReference type="InterPro" id="IPR036653">
    <property type="entry name" value="CinA-like_C"/>
</dbReference>
<evidence type="ECO:0000313" key="2">
    <source>
        <dbReference type="EMBL" id="THF62204.1"/>
    </source>
</evidence>
<dbReference type="RefSeq" id="WP_136384567.1">
    <property type="nucleotide sequence ID" value="NZ_SSOD01000005.1"/>
</dbReference>
<organism evidence="2 3">
    <name type="scientific">Pseudothauera rhizosphaerae</name>
    <dbReference type="NCBI Taxonomy" id="2565932"/>
    <lineage>
        <taxon>Bacteria</taxon>
        <taxon>Pseudomonadati</taxon>
        <taxon>Pseudomonadota</taxon>
        <taxon>Betaproteobacteria</taxon>
        <taxon>Rhodocyclales</taxon>
        <taxon>Zoogloeaceae</taxon>
        <taxon>Pseudothauera</taxon>
    </lineage>
</organism>
<accession>A0A4S4AR24</accession>
<dbReference type="SUPFAM" id="SSF142433">
    <property type="entry name" value="CinA-like"/>
    <property type="match status" value="1"/>
</dbReference>